<gene>
    <name evidence="2" type="ORF">Pa4123_26160</name>
</gene>
<evidence type="ECO:0000313" key="2">
    <source>
        <dbReference type="EMBL" id="GLH97341.1"/>
    </source>
</evidence>
<evidence type="ECO:0008006" key="4">
    <source>
        <dbReference type="Google" id="ProtNLM"/>
    </source>
</evidence>
<organism evidence="2 3">
    <name type="scientific">Phytohabitans aurantiacus</name>
    <dbReference type="NCBI Taxonomy" id="3016789"/>
    <lineage>
        <taxon>Bacteria</taxon>
        <taxon>Bacillati</taxon>
        <taxon>Actinomycetota</taxon>
        <taxon>Actinomycetes</taxon>
        <taxon>Micromonosporales</taxon>
        <taxon>Micromonosporaceae</taxon>
    </lineage>
</organism>
<proteinExistence type="predicted"/>
<sequence>MRARHAWVAAAAAVFALGCGAGGAGEDKADEPPATTAPAVDMSAALAAAGIPPAPEAKAWTAYIAALRKIDPAIVGDDEEKAVDRGRNQCGSVKEHPDDEAKLVDLTNKRFTAPGHSAGFGKAKATKILAAVRKYICPSY</sequence>
<keyword evidence="3" id="KW-1185">Reference proteome</keyword>
<evidence type="ECO:0000313" key="3">
    <source>
        <dbReference type="Proteomes" id="UP001144280"/>
    </source>
</evidence>
<keyword evidence="1" id="KW-0732">Signal</keyword>
<feature type="chain" id="PRO_5046220682" description="DUF732 domain-containing protein" evidence="1">
    <location>
        <begin position="25"/>
        <end position="140"/>
    </location>
</feature>
<protein>
    <recommendedName>
        <fullName evidence="4">DUF732 domain-containing protein</fullName>
    </recommendedName>
</protein>
<dbReference type="RefSeq" id="WP_281895131.1">
    <property type="nucleotide sequence ID" value="NZ_BSDI01000010.1"/>
</dbReference>
<accession>A0ABQ5QUL4</accession>
<dbReference type="PROSITE" id="PS51257">
    <property type="entry name" value="PROKAR_LIPOPROTEIN"/>
    <property type="match status" value="1"/>
</dbReference>
<dbReference type="Proteomes" id="UP001144280">
    <property type="component" value="Unassembled WGS sequence"/>
</dbReference>
<reference evidence="2" key="1">
    <citation type="submission" date="2022-12" db="EMBL/GenBank/DDBJ databases">
        <title>New Phytohabitans aurantiacus sp. RD004123 nov., an actinomycete isolated from soil.</title>
        <authorList>
            <person name="Triningsih D.W."/>
            <person name="Harunari E."/>
            <person name="Igarashi Y."/>
        </authorList>
    </citation>
    <scope>NUCLEOTIDE SEQUENCE</scope>
    <source>
        <strain evidence="2">RD004123</strain>
    </source>
</reference>
<evidence type="ECO:0000256" key="1">
    <source>
        <dbReference type="SAM" id="SignalP"/>
    </source>
</evidence>
<feature type="signal peptide" evidence="1">
    <location>
        <begin position="1"/>
        <end position="24"/>
    </location>
</feature>
<name>A0ABQ5QUL4_9ACTN</name>
<comment type="caution">
    <text evidence="2">The sequence shown here is derived from an EMBL/GenBank/DDBJ whole genome shotgun (WGS) entry which is preliminary data.</text>
</comment>
<dbReference type="EMBL" id="BSDI01000010">
    <property type="protein sequence ID" value="GLH97341.1"/>
    <property type="molecule type" value="Genomic_DNA"/>
</dbReference>